<keyword evidence="2" id="KW-1185">Reference proteome</keyword>
<evidence type="ECO:0000313" key="2">
    <source>
        <dbReference type="Proteomes" id="UP000019202"/>
    </source>
</evidence>
<organism evidence="1 2">
    <name type="scientific">Xenorhabdus szentirmaii DSM 16338</name>
    <dbReference type="NCBI Taxonomy" id="1427518"/>
    <lineage>
        <taxon>Bacteria</taxon>
        <taxon>Pseudomonadati</taxon>
        <taxon>Pseudomonadota</taxon>
        <taxon>Gammaproteobacteria</taxon>
        <taxon>Enterobacterales</taxon>
        <taxon>Morganellaceae</taxon>
        <taxon>Xenorhabdus</taxon>
    </lineage>
</organism>
<name>W1IRM6_9GAMM</name>
<accession>W1IRM6</accession>
<dbReference type="Gene3D" id="3.40.1360.10">
    <property type="match status" value="1"/>
</dbReference>
<dbReference type="STRING" id="1427518.XSR1_100131"/>
<dbReference type="RefSeq" id="WP_038234361.1">
    <property type="nucleotide sequence ID" value="NZ_CAWLWS010000002.1"/>
</dbReference>
<dbReference type="SUPFAM" id="SSF56731">
    <property type="entry name" value="DNA primase core"/>
    <property type="match status" value="1"/>
</dbReference>
<dbReference type="AlphaFoldDB" id="W1IRM6"/>
<evidence type="ECO:0000313" key="1">
    <source>
        <dbReference type="EMBL" id="CDL81089.1"/>
    </source>
</evidence>
<reference evidence="1" key="1">
    <citation type="submission" date="2013-11" db="EMBL/GenBank/DDBJ databases">
        <title>Draft genome sequence and annotation of the entomopathogenic bacteria, Xenorhabdus cabanillasi strain JM26 and Xenorhabdus szentirmai strain DSM 16338.</title>
        <authorList>
            <person name="Gualtieri M."/>
            <person name="Ogier J.C."/>
            <person name="Pages S."/>
            <person name="Givaudan A."/>
            <person name="Gaudriault S."/>
        </authorList>
    </citation>
    <scope>NUCLEOTIDE SEQUENCE [LARGE SCALE GENOMIC DNA]</scope>
    <source>
        <strain evidence="1">DSM 16338</strain>
    </source>
</reference>
<proteinExistence type="predicted"/>
<dbReference type="OrthoDB" id="8478304at2"/>
<comment type="caution">
    <text evidence="1">The sequence shown here is derived from an EMBL/GenBank/DDBJ whole genome shotgun (WGS) entry which is preliminary data.</text>
</comment>
<protein>
    <submittedName>
        <fullName evidence="1">Uncharacterized protein</fullName>
    </submittedName>
</protein>
<dbReference type="EMBL" id="CBXF010000002">
    <property type="protein sequence ID" value="CDL81089.1"/>
    <property type="molecule type" value="Genomic_DNA"/>
</dbReference>
<dbReference type="Proteomes" id="UP000019202">
    <property type="component" value="Unassembled WGS sequence"/>
</dbReference>
<gene>
    <name evidence="1" type="ORF">XSR1_100131</name>
</gene>
<sequence>MRINNDLKEKLIEFDIEQFFDLEGITYRRTTGKTGLELNLRECPTCGSHNWKVYFNPKTKLGVCFAGSHPIDDQFNVYRFLQRYSGLEKRELTNYIDAQLLEQGWRPKEKEVRLESKIDLTRKVDLPPHYLLPLPDGRIPDYLVERNISPELVKYFDLRFIVNGSHIYHDFSGRITTQDFSMRILIPIYDLAGNFCTFQGRDVTNTAEKKYLFPSTLPASGRFLYNGHNAMGKSTVVLLEGVFDVFAVKRALFKEESFREHVEPIGTFGMHLSGDLAEEGQDQLGSFLTLKETGLKNVVMLWDSEKQAVKNTIKAAKKLQSIGLNVKIAAFRNEGQDAGGSSDSEIIEAYYRSKPFNQRLSLELLIKGHNAICSQQ</sequence>